<dbReference type="AlphaFoldDB" id="A0A1W0E9A5"/>
<keyword evidence="2" id="KW-0677">Repeat</keyword>
<evidence type="ECO:0000256" key="1">
    <source>
        <dbReference type="ARBA" id="ARBA00022574"/>
    </source>
</evidence>
<dbReference type="InterPro" id="IPR036322">
    <property type="entry name" value="WD40_repeat_dom_sf"/>
</dbReference>
<gene>
    <name evidence="3" type="ORF">EHP00_362</name>
</gene>
<reference evidence="3 4" key="1">
    <citation type="journal article" date="2017" name="Environ. Microbiol.">
        <title>Decay of the glycolytic pathway and adaptation to intranuclear parasitism within Enterocytozoonidae microsporidia.</title>
        <authorList>
            <person name="Wiredu Boakye D."/>
            <person name="Jaroenlak P."/>
            <person name="Prachumwat A."/>
            <person name="Williams T.A."/>
            <person name="Bateman K.S."/>
            <person name="Itsathitphaisarn O."/>
            <person name="Sritunyalucksana K."/>
            <person name="Paszkiewicz K.H."/>
            <person name="Moore K.A."/>
            <person name="Stentiford G.D."/>
            <person name="Williams B.A."/>
        </authorList>
    </citation>
    <scope>NUCLEOTIDE SEQUENCE [LARGE SCALE GENOMIC DNA]</scope>
    <source>
        <strain evidence="3 4">TH1</strain>
    </source>
</reference>
<dbReference type="STRING" id="646526.A0A1W0E9A5"/>
<proteinExistence type="predicted"/>
<evidence type="ECO:0000313" key="3">
    <source>
        <dbReference type="EMBL" id="OQS55820.1"/>
    </source>
</evidence>
<evidence type="ECO:0000256" key="2">
    <source>
        <dbReference type="ARBA" id="ARBA00022737"/>
    </source>
</evidence>
<dbReference type="InterPro" id="IPR019775">
    <property type="entry name" value="WD40_repeat_CS"/>
</dbReference>
<dbReference type="InterPro" id="IPR015943">
    <property type="entry name" value="WD40/YVTN_repeat-like_dom_sf"/>
</dbReference>
<dbReference type="SMART" id="SM00320">
    <property type="entry name" value="WD40"/>
    <property type="match status" value="2"/>
</dbReference>
<keyword evidence="4" id="KW-1185">Reference proteome</keyword>
<dbReference type="Gene3D" id="2.130.10.10">
    <property type="entry name" value="YVTN repeat-like/Quinoprotein amine dehydrogenase"/>
    <property type="match status" value="1"/>
</dbReference>
<accession>A0A1W0E9A5</accession>
<sequence>MEIKECFQPIEVTTHNLQFHETPNITSLDFHNNYVFTSGQDRAVRLWEVILTDKNTYYKSNCYKTAENSSIKLKFSCEFTFFNDPVNIVRTYKNTKDEDIIFVAGTETGSIWYVRISKEKVNEIFSGSEKPFIKKLTKIDGNGCIDLCFLEETKVAAVFLSGEIKIIEIKEKRQNKENLLDTQTLVEKNESVSDEQKENEFVETPQVKEVKVFKAWNDKNDYKANILYWKKIHEGIIQGISFCSKTNVIVTKALDNQLKIFQIVNNILVHKDTVKKEMDKTHGANKRILVNKKKVYNFIRKNKLHVYEIAESESSNENENGLKLSAEYGPFNAPLVKVMKEGLFLVIVTKKSVYILYKDKKVAYVDNVAFREITDAFISKGIIFYCAQDGFLGSIRLNMESTKNI</sequence>
<dbReference type="InterPro" id="IPR001680">
    <property type="entry name" value="WD40_rpt"/>
</dbReference>
<dbReference type="VEuPathDB" id="MicrosporidiaDB:EHP00_362"/>
<dbReference type="SUPFAM" id="SSF50978">
    <property type="entry name" value="WD40 repeat-like"/>
    <property type="match status" value="1"/>
</dbReference>
<dbReference type="OrthoDB" id="71227at2759"/>
<evidence type="ECO:0000313" key="4">
    <source>
        <dbReference type="Proteomes" id="UP000192758"/>
    </source>
</evidence>
<comment type="caution">
    <text evidence="3">The sequence shown here is derived from an EMBL/GenBank/DDBJ whole genome shotgun (WGS) entry which is preliminary data.</text>
</comment>
<organism evidence="3 4">
    <name type="scientific">Ecytonucleospora hepatopenaei</name>
    <dbReference type="NCBI Taxonomy" id="646526"/>
    <lineage>
        <taxon>Eukaryota</taxon>
        <taxon>Fungi</taxon>
        <taxon>Fungi incertae sedis</taxon>
        <taxon>Microsporidia</taxon>
        <taxon>Enterocytozoonidae</taxon>
        <taxon>Ecytonucleospora</taxon>
    </lineage>
</organism>
<protein>
    <submittedName>
        <fullName evidence="3">Uncharacterized protein</fullName>
    </submittedName>
</protein>
<keyword evidence="1" id="KW-0853">WD repeat</keyword>
<dbReference type="EMBL" id="MNPJ01000001">
    <property type="protein sequence ID" value="OQS55820.1"/>
    <property type="molecule type" value="Genomic_DNA"/>
</dbReference>
<name>A0A1W0E9A5_9MICR</name>
<dbReference type="PROSITE" id="PS00678">
    <property type="entry name" value="WD_REPEATS_1"/>
    <property type="match status" value="1"/>
</dbReference>
<dbReference type="Proteomes" id="UP000192758">
    <property type="component" value="Unassembled WGS sequence"/>
</dbReference>